<evidence type="ECO:0000259" key="6">
    <source>
        <dbReference type="PROSITE" id="PS50977"/>
    </source>
</evidence>
<dbReference type="GO" id="GO:0000976">
    <property type="term" value="F:transcription cis-regulatory region binding"/>
    <property type="evidence" value="ECO:0007669"/>
    <property type="project" value="TreeGrafter"/>
</dbReference>
<proteinExistence type="predicted"/>
<evidence type="ECO:0000313" key="7">
    <source>
        <dbReference type="EMBL" id="ADV63874.1"/>
    </source>
</evidence>
<dbReference type="FunCoup" id="E8R5X2">
    <property type="interactions" value="108"/>
</dbReference>
<sequence length="238" mass="26079">MTPLGTDSTPPDPIKTNNDVSAPGPERNAAGGSGTSNVTAQAILRAAAKVFARVGYDAATVREIAAEAKCGKPMIYYYFKDKAGLARELLLVPILELTARIEQLLAQPLDPVERLERIVGAIVALDRDDDLDRMRFAFATLFSPLNAGFRDQIDKSSCRLIELVDQACQPLVESGRLDPSRRPHLVAAIRGIITVRMLDWLFSNQPSSPELIRRDLELLLYGGLRSEPESGDSPPIER</sequence>
<keyword evidence="2 4" id="KW-0238">DNA-binding</keyword>
<dbReference type="AlphaFoldDB" id="E8R5X2"/>
<dbReference type="InterPro" id="IPR036271">
    <property type="entry name" value="Tet_transcr_reg_TetR-rel_C_sf"/>
</dbReference>
<dbReference type="PRINTS" id="PR00455">
    <property type="entry name" value="HTHTETR"/>
</dbReference>
<dbReference type="InParanoid" id="E8R5X2"/>
<feature type="DNA-binding region" description="H-T-H motif" evidence="4">
    <location>
        <begin position="60"/>
        <end position="79"/>
    </location>
</feature>
<evidence type="ECO:0000256" key="5">
    <source>
        <dbReference type="SAM" id="MobiDB-lite"/>
    </source>
</evidence>
<keyword evidence="1" id="KW-0805">Transcription regulation</keyword>
<dbReference type="SUPFAM" id="SSF46689">
    <property type="entry name" value="Homeodomain-like"/>
    <property type="match status" value="1"/>
</dbReference>
<dbReference type="InterPro" id="IPR001647">
    <property type="entry name" value="HTH_TetR"/>
</dbReference>
<name>E8R5X2_ISOPI</name>
<dbReference type="HOGENOM" id="CLU_069356_12_2_0"/>
<dbReference type="STRING" id="575540.Isop_3312"/>
<reference evidence="7 8" key="2">
    <citation type="journal article" date="2011" name="Stand. Genomic Sci.">
        <title>Complete genome sequence of Isosphaera pallida type strain (IS1B).</title>
        <authorList>
            <consortium name="US DOE Joint Genome Institute (JGI-PGF)"/>
            <person name="Goker M."/>
            <person name="Cleland D."/>
            <person name="Saunders E."/>
            <person name="Lapidus A."/>
            <person name="Nolan M."/>
            <person name="Lucas S."/>
            <person name="Hammon N."/>
            <person name="Deshpande S."/>
            <person name="Cheng J.F."/>
            <person name="Tapia R."/>
            <person name="Han C."/>
            <person name="Goodwin L."/>
            <person name="Pitluck S."/>
            <person name="Liolios K."/>
            <person name="Pagani I."/>
            <person name="Ivanova N."/>
            <person name="Mavromatis K."/>
            <person name="Pati A."/>
            <person name="Chen A."/>
            <person name="Palaniappan K."/>
            <person name="Land M."/>
            <person name="Hauser L."/>
            <person name="Chang Y.J."/>
            <person name="Jeffries C.D."/>
            <person name="Detter J.C."/>
            <person name="Beck B."/>
            <person name="Woyke T."/>
            <person name="Bristow J."/>
            <person name="Eisen J.A."/>
            <person name="Markowitz V."/>
            <person name="Hugenholtz P."/>
            <person name="Kyrpides N.C."/>
            <person name="Klenk H.P."/>
        </authorList>
    </citation>
    <scope>NUCLEOTIDE SEQUENCE [LARGE SCALE GENOMIC DNA]</scope>
    <source>
        <strain evidence="8">ATCC 43644 / DSM 9630 / IS1B</strain>
    </source>
</reference>
<dbReference type="Gene3D" id="1.10.357.10">
    <property type="entry name" value="Tetracycline Repressor, domain 2"/>
    <property type="match status" value="1"/>
</dbReference>
<dbReference type="InterPro" id="IPR009057">
    <property type="entry name" value="Homeodomain-like_sf"/>
</dbReference>
<reference key="1">
    <citation type="submission" date="2010-11" db="EMBL/GenBank/DDBJ databases">
        <title>The complete sequence of chromosome of Isophaera pallida ATCC 43644.</title>
        <authorList>
            <consortium name="US DOE Joint Genome Institute (JGI-PGF)"/>
            <person name="Lucas S."/>
            <person name="Copeland A."/>
            <person name="Lapidus A."/>
            <person name="Bruce D."/>
            <person name="Goodwin L."/>
            <person name="Pitluck S."/>
            <person name="Kyrpides N."/>
            <person name="Mavromatis K."/>
            <person name="Pagani I."/>
            <person name="Ivanova N."/>
            <person name="Saunders E."/>
            <person name="Brettin T."/>
            <person name="Detter J.C."/>
            <person name="Han C."/>
            <person name="Tapia R."/>
            <person name="Land M."/>
            <person name="Hauser L."/>
            <person name="Markowitz V."/>
            <person name="Cheng J.-F."/>
            <person name="Hugenholtz P."/>
            <person name="Woyke T."/>
            <person name="Wu D."/>
            <person name="Eisen J.A."/>
        </authorList>
    </citation>
    <scope>NUCLEOTIDE SEQUENCE</scope>
    <source>
        <strain>ATCC 43644</strain>
    </source>
</reference>
<accession>E8R5X2</accession>
<dbReference type="SUPFAM" id="SSF48498">
    <property type="entry name" value="Tetracyclin repressor-like, C-terminal domain"/>
    <property type="match status" value="1"/>
</dbReference>
<protein>
    <submittedName>
        <fullName evidence="7">Transcriptional regulator, TetR family</fullName>
    </submittedName>
</protein>
<gene>
    <name evidence="7" type="ordered locus">Isop_3312</name>
</gene>
<evidence type="ECO:0000256" key="4">
    <source>
        <dbReference type="PROSITE-ProRule" id="PRU00335"/>
    </source>
</evidence>
<dbReference type="eggNOG" id="COG1309">
    <property type="taxonomic scope" value="Bacteria"/>
</dbReference>
<organism evidence="7 8">
    <name type="scientific">Isosphaera pallida (strain ATCC 43644 / DSM 9630 / IS1B)</name>
    <dbReference type="NCBI Taxonomy" id="575540"/>
    <lineage>
        <taxon>Bacteria</taxon>
        <taxon>Pseudomonadati</taxon>
        <taxon>Planctomycetota</taxon>
        <taxon>Planctomycetia</taxon>
        <taxon>Isosphaerales</taxon>
        <taxon>Isosphaeraceae</taxon>
        <taxon>Isosphaera</taxon>
    </lineage>
</organism>
<dbReference type="PANTHER" id="PTHR30055:SF234">
    <property type="entry name" value="HTH-TYPE TRANSCRIPTIONAL REGULATOR BETI"/>
    <property type="match status" value="1"/>
</dbReference>
<feature type="compositionally biased region" description="Polar residues" evidence="5">
    <location>
        <begin position="1"/>
        <end position="20"/>
    </location>
</feature>
<dbReference type="PANTHER" id="PTHR30055">
    <property type="entry name" value="HTH-TYPE TRANSCRIPTIONAL REGULATOR RUTR"/>
    <property type="match status" value="1"/>
</dbReference>
<feature type="domain" description="HTH tetR-type" evidence="6">
    <location>
        <begin position="37"/>
        <end position="97"/>
    </location>
</feature>
<dbReference type="KEGG" id="ipa:Isop_3312"/>
<dbReference type="PROSITE" id="PS50977">
    <property type="entry name" value="HTH_TETR_2"/>
    <property type="match status" value="1"/>
</dbReference>
<dbReference type="GO" id="GO:0003700">
    <property type="term" value="F:DNA-binding transcription factor activity"/>
    <property type="evidence" value="ECO:0007669"/>
    <property type="project" value="TreeGrafter"/>
</dbReference>
<evidence type="ECO:0000256" key="2">
    <source>
        <dbReference type="ARBA" id="ARBA00023125"/>
    </source>
</evidence>
<feature type="region of interest" description="Disordered" evidence="5">
    <location>
        <begin position="1"/>
        <end position="35"/>
    </location>
</feature>
<evidence type="ECO:0000256" key="1">
    <source>
        <dbReference type="ARBA" id="ARBA00023015"/>
    </source>
</evidence>
<dbReference type="RefSeq" id="WP_013566162.1">
    <property type="nucleotide sequence ID" value="NC_014962.1"/>
</dbReference>
<keyword evidence="8" id="KW-1185">Reference proteome</keyword>
<keyword evidence="3" id="KW-0804">Transcription</keyword>
<dbReference type="EMBL" id="CP002353">
    <property type="protein sequence ID" value="ADV63874.1"/>
    <property type="molecule type" value="Genomic_DNA"/>
</dbReference>
<evidence type="ECO:0000256" key="3">
    <source>
        <dbReference type="ARBA" id="ARBA00023163"/>
    </source>
</evidence>
<dbReference type="InterPro" id="IPR050109">
    <property type="entry name" value="HTH-type_TetR-like_transc_reg"/>
</dbReference>
<evidence type="ECO:0000313" key="8">
    <source>
        <dbReference type="Proteomes" id="UP000008631"/>
    </source>
</evidence>
<dbReference type="Proteomes" id="UP000008631">
    <property type="component" value="Chromosome"/>
</dbReference>
<dbReference type="Pfam" id="PF00440">
    <property type="entry name" value="TetR_N"/>
    <property type="match status" value="1"/>
</dbReference>